<gene>
    <name evidence="2" type="ORF">C7449_10131</name>
</gene>
<accession>A0A2T5BHF6</accession>
<name>A0A2T5BHF6_MYCDI</name>
<comment type="caution">
    <text evidence="2">The sequence shown here is derived from an EMBL/GenBank/DDBJ whole genome shotgun (WGS) entry which is preliminary data.</text>
</comment>
<evidence type="ECO:0000313" key="3">
    <source>
        <dbReference type="Proteomes" id="UP000241247"/>
    </source>
</evidence>
<dbReference type="Proteomes" id="UP000241247">
    <property type="component" value="Unassembled WGS sequence"/>
</dbReference>
<reference evidence="2 3" key="1">
    <citation type="submission" date="2018-04" db="EMBL/GenBank/DDBJ databases">
        <title>Genomic Encyclopedia of Type Strains, Phase IV (KMG-IV): sequencing the most valuable type-strain genomes for metagenomic binning, comparative biology and taxonomic classification.</title>
        <authorList>
            <person name="Goeker M."/>
        </authorList>
    </citation>
    <scope>NUCLEOTIDE SEQUENCE [LARGE SCALE GENOMIC DNA]</scope>
    <source>
        <strain evidence="2 3">DSM 7138</strain>
    </source>
</reference>
<evidence type="ECO:0000313" key="2">
    <source>
        <dbReference type="EMBL" id="PTM98368.1"/>
    </source>
</evidence>
<proteinExistence type="predicted"/>
<feature type="compositionally biased region" description="Basic and acidic residues" evidence="1">
    <location>
        <begin position="39"/>
        <end position="60"/>
    </location>
</feature>
<protein>
    <submittedName>
        <fullName evidence="2">Uncharacterized protein</fullName>
    </submittedName>
</protein>
<evidence type="ECO:0000256" key="1">
    <source>
        <dbReference type="SAM" id="MobiDB-lite"/>
    </source>
</evidence>
<keyword evidence="3" id="KW-1185">Reference proteome</keyword>
<dbReference type="AlphaFoldDB" id="A0A2T5BHF6"/>
<dbReference type="EMBL" id="PZZZ01000001">
    <property type="protein sequence ID" value="PTM98368.1"/>
    <property type="molecule type" value="Genomic_DNA"/>
</dbReference>
<sequence>MGGCIPFAAMVRMMVARGLSGMRGMPAMMARSRCGMQRPCHDRYPAGEERSDKGQEKEQPFHGNGCRMAIGT</sequence>
<feature type="region of interest" description="Disordered" evidence="1">
    <location>
        <begin position="39"/>
        <end position="72"/>
    </location>
</feature>
<organism evidence="2 3">
    <name type="scientific">Mycoplana dimorpha</name>
    <dbReference type="NCBI Taxonomy" id="28320"/>
    <lineage>
        <taxon>Bacteria</taxon>
        <taxon>Pseudomonadati</taxon>
        <taxon>Pseudomonadota</taxon>
        <taxon>Alphaproteobacteria</taxon>
        <taxon>Hyphomicrobiales</taxon>
        <taxon>Rhizobiaceae</taxon>
        <taxon>Mycoplana</taxon>
    </lineage>
</organism>